<evidence type="ECO:0000259" key="1">
    <source>
        <dbReference type="PROSITE" id="PS51704"/>
    </source>
</evidence>
<proteinExistence type="predicted"/>
<accession>F6FVE6</accession>
<feature type="domain" description="GP-PDE" evidence="1">
    <location>
        <begin position="22"/>
        <end position="264"/>
    </location>
</feature>
<dbReference type="GO" id="GO:0006629">
    <property type="term" value="P:lipid metabolic process"/>
    <property type="evidence" value="ECO:0007669"/>
    <property type="project" value="InterPro"/>
</dbReference>
<dbReference type="KEGG" id="iva:Isova_1621"/>
<dbReference type="SUPFAM" id="SSF51695">
    <property type="entry name" value="PLC-like phosphodiesterases"/>
    <property type="match status" value="1"/>
</dbReference>
<name>F6FVE6_ISOV2</name>
<evidence type="ECO:0000313" key="3">
    <source>
        <dbReference type="Proteomes" id="UP000009236"/>
    </source>
</evidence>
<dbReference type="Gene3D" id="3.20.20.190">
    <property type="entry name" value="Phosphatidylinositol (PI) phosphodiesterase"/>
    <property type="match status" value="1"/>
</dbReference>
<reference evidence="2 3" key="1">
    <citation type="submission" date="2011-05" db="EMBL/GenBank/DDBJ databases">
        <title>Complete sequence of Isoptericola variabilis 225.</title>
        <authorList>
            <consortium name="US DOE Joint Genome Institute"/>
            <person name="Lucas S."/>
            <person name="Han J."/>
            <person name="Lapidus A."/>
            <person name="Cheng J.-F."/>
            <person name="Goodwin L."/>
            <person name="Pitluck S."/>
            <person name="Peters L."/>
            <person name="Mikhailova N."/>
            <person name="Zeytun A."/>
            <person name="Han C."/>
            <person name="Tapia R."/>
            <person name="Land M."/>
            <person name="Hauser L."/>
            <person name="Kyrpides N."/>
            <person name="Ivanova N."/>
            <person name="Pagani I."/>
            <person name="Siebers A."/>
            <person name="Allgaier M."/>
            <person name="Thelen M."/>
            <person name="Hugenholtz P."/>
            <person name="Gladden J."/>
            <person name="Woyke T."/>
        </authorList>
    </citation>
    <scope>NUCLEOTIDE SEQUENCE [LARGE SCALE GENOMIC DNA]</scope>
    <source>
        <strain evidence="3">225</strain>
    </source>
</reference>
<dbReference type="PANTHER" id="PTHR43805:SF1">
    <property type="entry name" value="GP-PDE DOMAIN-CONTAINING PROTEIN"/>
    <property type="match status" value="1"/>
</dbReference>
<gene>
    <name evidence="2" type="ordered locus">Isova_1621</name>
</gene>
<dbReference type="RefSeq" id="WP_013838765.1">
    <property type="nucleotide sequence ID" value="NC_015588.1"/>
</dbReference>
<dbReference type="Pfam" id="PF03009">
    <property type="entry name" value="GDPD"/>
    <property type="match status" value="1"/>
</dbReference>
<dbReference type="eggNOG" id="COG0584">
    <property type="taxonomic scope" value="Bacteria"/>
</dbReference>
<evidence type="ECO:0000313" key="2">
    <source>
        <dbReference type="EMBL" id="AEG44373.1"/>
    </source>
</evidence>
<dbReference type="InterPro" id="IPR030395">
    <property type="entry name" value="GP_PDE_dom"/>
</dbReference>
<dbReference type="PANTHER" id="PTHR43805">
    <property type="entry name" value="GLYCEROPHOSPHORYL DIESTER PHOSPHODIESTERASE"/>
    <property type="match status" value="1"/>
</dbReference>
<dbReference type="STRING" id="743718.Isova_1621"/>
<dbReference type="EMBL" id="CP002810">
    <property type="protein sequence ID" value="AEG44373.1"/>
    <property type="molecule type" value="Genomic_DNA"/>
</dbReference>
<dbReference type="PROSITE" id="PS51704">
    <property type="entry name" value="GP_PDE"/>
    <property type="match status" value="1"/>
</dbReference>
<protein>
    <submittedName>
        <fullName evidence="2">Glycerophosphoryl diester phosphodiesterase</fullName>
    </submittedName>
</protein>
<organism evidence="3">
    <name type="scientific">Isoptericola variabilis (strain 225)</name>
    <dbReference type="NCBI Taxonomy" id="743718"/>
    <lineage>
        <taxon>Bacteria</taxon>
        <taxon>Bacillati</taxon>
        <taxon>Actinomycetota</taxon>
        <taxon>Actinomycetes</taxon>
        <taxon>Micrococcales</taxon>
        <taxon>Promicromonosporaceae</taxon>
        <taxon>Isoptericola</taxon>
    </lineage>
</organism>
<dbReference type="Proteomes" id="UP000009236">
    <property type="component" value="Chromosome"/>
</dbReference>
<dbReference type="AlphaFoldDB" id="F6FVE6"/>
<dbReference type="InterPro" id="IPR017946">
    <property type="entry name" value="PLC-like_Pdiesterase_TIM-brl"/>
</dbReference>
<sequence length="272" mass="28840">MTGAAPHPYFDAPRPPGAARGVAALAHRGFARPGGVDTGLENSMAAFAAAVDLGFRYLETDAHGTRDGVAVALHDESLDRTTDATGTVADLPWEVVRRARIGGTEPVPKLEDLLGAWPDVRVNVDVKATSGVAAVAAAIERTRAHDRVCVTSFSTDRRRATLARLSSPVATSAGTREVVGFLAGARLRLDAVARWALRGVHALQVPVRQGPVRVGDERTVAAAHAAGAHVHVWTINDADEMRRLIDLGVDGIVTDRADLLRDVLTERGLWPA</sequence>
<dbReference type="HOGENOM" id="CLU_030006_3_6_11"/>
<keyword evidence="3" id="KW-1185">Reference proteome</keyword>
<dbReference type="GO" id="GO:0008081">
    <property type="term" value="F:phosphoric diester hydrolase activity"/>
    <property type="evidence" value="ECO:0007669"/>
    <property type="project" value="InterPro"/>
</dbReference>